<dbReference type="AlphaFoldDB" id="A0A5A7QKN2"/>
<dbReference type="GO" id="GO:0005840">
    <property type="term" value="C:ribosome"/>
    <property type="evidence" value="ECO:0007669"/>
    <property type="project" value="UniProtKB-KW"/>
</dbReference>
<keyword evidence="2" id="KW-0689">Ribosomal protein</keyword>
<name>A0A5A7QKN2_STRAF</name>
<keyword evidence="2" id="KW-0687">Ribonucleoprotein</keyword>
<evidence type="ECO:0000313" key="3">
    <source>
        <dbReference type="Proteomes" id="UP000325081"/>
    </source>
</evidence>
<proteinExistence type="predicted"/>
<keyword evidence="3" id="KW-1185">Reference proteome</keyword>
<dbReference type="Proteomes" id="UP000325081">
    <property type="component" value="Unassembled WGS sequence"/>
</dbReference>
<gene>
    <name evidence="2" type="ORF">STAS_21343</name>
</gene>
<dbReference type="EMBL" id="BKCP01006959">
    <property type="protein sequence ID" value="GER44441.1"/>
    <property type="molecule type" value="Genomic_DNA"/>
</dbReference>
<evidence type="ECO:0000313" key="2">
    <source>
        <dbReference type="EMBL" id="GER44441.1"/>
    </source>
</evidence>
<accession>A0A5A7QKN2</accession>
<organism evidence="2 3">
    <name type="scientific">Striga asiatica</name>
    <name type="common">Asiatic witchweed</name>
    <name type="synonym">Buchnera asiatica</name>
    <dbReference type="NCBI Taxonomy" id="4170"/>
    <lineage>
        <taxon>Eukaryota</taxon>
        <taxon>Viridiplantae</taxon>
        <taxon>Streptophyta</taxon>
        <taxon>Embryophyta</taxon>
        <taxon>Tracheophyta</taxon>
        <taxon>Spermatophyta</taxon>
        <taxon>Magnoliopsida</taxon>
        <taxon>eudicotyledons</taxon>
        <taxon>Gunneridae</taxon>
        <taxon>Pentapetalae</taxon>
        <taxon>asterids</taxon>
        <taxon>lamiids</taxon>
        <taxon>Lamiales</taxon>
        <taxon>Orobanchaceae</taxon>
        <taxon>Buchnereae</taxon>
        <taxon>Striga</taxon>
    </lineage>
</organism>
<comment type="caution">
    <text evidence="2">The sequence shown here is derived from an EMBL/GenBank/DDBJ whole genome shotgun (WGS) entry which is preliminary data.</text>
</comment>
<reference evidence="3" key="1">
    <citation type="journal article" date="2019" name="Curr. Biol.">
        <title>Genome Sequence of Striga asiatica Provides Insight into the Evolution of Plant Parasitism.</title>
        <authorList>
            <person name="Yoshida S."/>
            <person name="Kim S."/>
            <person name="Wafula E.K."/>
            <person name="Tanskanen J."/>
            <person name="Kim Y.M."/>
            <person name="Honaas L."/>
            <person name="Yang Z."/>
            <person name="Spallek T."/>
            <person name="Conn C.E."/>
            <person name="Ichihashi Y."/>
            <person name="Cheong K."/>
            <person name="Cui S."/>
            <person name="Der J.P."/>
            <person name="Gundlach H."/>
            <person name="Jiao Y."/>
            <person name="Hori C."/>
            <person name="Ishida J.K."/>
            <person name="Kasahara H."/>
            <person name="Kiba T."/>
            <person name="Kim M.S."/>
            <person name="Koo N."/>
            <person name="Laohavisit A."/>
            <person name="Lee Y.H."/>
            <person name="Lumba S."/>
            <person name="McCourt P."/>
            <person name="Mortimer J.C."/>
            <person name="Mutuku J.M."/>
            <person name="Nomura T."/>
            <person name="Sasaki-Sekimoto Y."/>
            <person name="Seto Y."/>
            <person name="Wang Y."/>
            <person name="Wakatake T."/>
            <person name="Sakakibara H."/>
            <person name="Demura T."/>
            <person name="Yamaguchi S."/>
            <person name="Yoneyama K."/>
            <person name="Manabe R.I."/>
            <person name="Nelson D.C."/>
            <person name="Schulman A.H."/>
            <person name="Timko M.P."/>
            <person name="dePamphilis C.W."/>
            <person name="Choi D."/>
            <person name="Shirasu K."/>
        </authorList>
    </citation>
    <scope>NUCLEOTIDE SEQUENCE [LARGE SCALE GENOMIC DNA]</scope>
    <source>
        <strain evidence="3">cv. UVA1</strain>
    </source>
</reference>
<feature type="region of interest" description="Disordered" evidence="1">
    <location>
        <begin position="79"/>
        <end position="100"/>
    </location>
</feature>
<evidence type="ECO:0000256" key="1">
    <source>
        <dbReference type="SAM" id="MobiDB-lite"/>
    </source>
</evidence>
<sequence length="100" mass="11131">MDQNMIQGCLDQEKQLVLHTKHTTSIIHSSASTSLHTEPSQAGTPMELMLPLTTNTNLTTNIEVEAGMVAHRDGDHGTYLESRDLKHSSKSMDVSRWDIE</sequence>
<protein>
    <submittedName>
        <fullName evidence="2">50S ribosomal protein L21</fullName>
    </submittedName>
</protein>